<organism evidence="2 3">
    <name type="scientific">Zobellia galactanivorans (strain DSM 12802 / CCUG 47099 / CIP 106680 / NCIMB 13871 / Dsij)</name>
    <dbReference type="NCBI Taxonomy" id="63186"/>
    <lineage>
        <taxon>Bacteria</taxon>
        <taxon>Pseudomonadati</taxon>
        <taxon>Bacteroidota</taxon>
        <taxon>Flavobacteriia</taxon>
        <taxon>Flavobacteriales</taxon>
        <taxon>Flavobacteriaceae</taxon>
        <taxon>Zobellia</taxon>
    </lineage>
</organism>
<dbReference type="KEGG" id="zga:ZOBELLIA_2094"/>
<proteinExistence type="predicted"/>
<sequence>MSLASLANAFSTFCCSRTAFFIFLSFFLEDFFFFDTILILNRSPKVLILNKSK</sequence>
<accession>G0L5F6</accession>
<dbReference type="AlphaFoldDB" id="G0L5F6"/>
<feature type="transmembrane region" description="Helical" evidence="1">
    <location>
        <begin position="20"/>
        <end position="41"/>
    </location>
</feature>
<protein>
    <submittedName>
        <fullName evidence="2">Uncharacterized protein</fullName>
    </submittedName>
</protein>
<gene>
    <name evidence="2" type="ordered locus">zobellia_2094</name>
</gene>
<keyword evidence="3" id="KW-1185">Reference proteome</keyword>
<evidence type="ECO:0000313" key="2">
    <source>
        <dbReference type="EMBL" id="CAZ96252.1"/>
    </source>
</evidence>
<dbReference type="HOGENOM" id="CLU_3067871_0_0_10"/>
<keyword evidence="1" id="KW-0812">Transmembrane</keyword>
<evidence type="ECO:0000313" key="3">
    <source>
        <dbReference type="Proteomes" id="UP000008898"/>
    </source>
</evidence>
<keyword evidence="1" id="KW-1133">Transmembrane helix</keyword>
<dbReference type="EMBL" id="FP476056">
    <property type="protein sequence ID" value="CAZ96252.1"/>
    <property type="molecule type" value="Genomic_DNA"/>
</dbReference>
<reference evidence="2 3" key="2">
    <citation type="journal article" date="2012" name="Environ. Microbiol.">
        <title>Characterization of the first alginolytic operons in a marine bacterium: from their emergence in marine Flavobacteriia to their independent transfers to marine Proteobacteria and human gut Bacteroides.</title>
        <authorList>
            <person name="Thomas F."/>
            <person name="Barbeyron T."/>
            <person name="Tonon T."/>
            <person name="Genicot S."/>
            <person name="Czjzek M."/>
            <person name="Michel G."/>
        </authorList>
    </citation>
    <scope>NUCLEOTIDE SEQUENCE [LARGE SCALE GENOMIC DNA]</scope>
    <source>
        <strain evidence="3">DSM 12802 / CCUG 47099 / CIP 106680 / NCIMB 13871 / Dsij</strain>
    </source>
</reference>
<evidence type="ECO:0000256" key="1">
    <source>
        <dbReference type="SAM" id="Phobius"/>
    </source>
</evidence>
<dbReference type="Proteomes" id="UP000008898">
    <property type="component" value="Chromosome"/>
</dbReference>
<dbReference type="STRING" id="63186.ZOBELLIA_2094"/>
<reference evidence="3" key="1">
    <citation type="submission" date="2009-07" db="EMBL/GenBank/DDBJ databases">
        <title>Complete genome sequence of Zobellia galactanivorans Dsij.</title>
        <authorList>
            <consortium name="Genoscope - CEA"/>
        </authorList>
    </citation>
    <scope>NUCLEOTIDE SEQUENCE [LARGE SCALE GENOMIC DNA]</scope>
    <source>
        <strain evidence="3">DSM 12802 / CCUG 47099 / CIP 106680 / NCIMB 13871 / Dsij</strain>
    </source>
</reference>
<keyword evidence="1" id="KW-0472">Membrane</keyword>
<name>G0L5F6_ZOBGA</name>